<reference evidence="3 4" key="1">
    <citation type="submission" date="2023-03" db="EMBL/GenBank/DDBJ databases">
        <title>Bacillus Genome Sequencing.</title>
        <authorList>
            <person name="Dunlap C."/>
        </authorList>
    </citation>
    <scope>NUCLEOTIDE SEQUENCE [LARGE SCALE GENOMIC DNA]</scope>
    <source>
        <strain evidence="3 4">B-23453</strain>
    </source>
</reference>
<dbReference type="SMART" id="SM00903">
    <property type="entry name" value="Flavin_Reduct"/>
    <property type="match status" value="1"/>
</dbReference>
<evidence type="ECO:0000256" key="1">
    <source>
        <dbReference type="ARBA" id="ARBA00023002"/>
    </source>
</evidence>
<dbReference type="PANTHER" id="PTHR30466">
    <property type="entry name" value="FLAVIN REDUCTASE"/>
    <property type="match status" value="1"/>
</dbReference>
<sequence>MEDHLFRKAMAKFPTGVTVITTSVDGNPYGMTANAFMSLSLNPHLILISVANKAHMNQYIKQAGAFAVNILSKSQKEMSMHFAGQLKEKKNIDFHWYDGIPVLENSLVHLSCSVDSVSEAGDHTLFIGKVNNLQIAEGTPLTYYNGKYVDIC</sequence>
<name>A0ABU6MEA3_9BACI</name>
<dbReference type="Proteomes" id="UP001341444">
    <property type="component" value="Unassembled WGS sequence"/>
</dbReference>
<proteinExistence type="predicted"/>
<dbReference type="EMBL" id="JARMAB010000002">
    <property type="protein sequence ID" value="MED1201587.1"/>
    <property type="molecule type" value="Genomic_DNA"/>
</dbReference>
<organism evidence="3 4">
    <name type="scientific">Heyndrickxia acidicola</name>
    <dbReference type="NCBI Taxonomy" id="209389"/>
    <lineage>
        <taxon>Bacteria</taxon>
        <taxon>Bacillati</taxon>
        <taxon>Bacillota</taxon>
        <taxon>Bacilli</taxon>
        <taxon>Bacillales</taxon>
        <taxon>Bacillaceae</taxon>
        <taxon>Heyndrickxia</taxon>
    </lineage>
</organism>
<evidence type="ECO:0000313" key="3">
    <source>
        <dbReference type="EMBL" id="MED1201587.1"/>
    </source>
</evidence>
<feature type="domain" description="Flavin reductase like" evidence="2">
    <location>
        <begin position="10"/>
        <end position="150"/>
    </location>
</feature>
<dbReference type="RefSeq" id="WP_066270226.1">
    <property type="nucleotide sequence ID" value="NZ_JARMAB010000002.1"/>
</dbReference>
<protein>
    <submittedName>
        <fullName evidence="3">Flavin reductase family protein</fullName>
    </submittedName>
</protein>
<accession>A0ABU6MEA3</accession>
<keyword evidence="1" id="KW-0560">Oxidoreductase</keyword>
<evidence type="ECO:0000313" key="4">
    <source>
        <dbReference type="Proteomes" id="UP001341444"/>
    </source>
</evidence>
<keyword evidence="4" id="KW-1185">Reference proteome</keyword>
<dbReference type="Gene3D" id="2.30.110.10">
    <property type="entry name" value="Electron Transport, Fmn-binding Protein, Chain A"/>
    <property type="match status" value="1"/>
</dbReference>
<dbReference type="InterPro" id="IPR050268">
    <property type="entry name" value="NADH-dep_flavin_reductase"/>
</dbReference>
<dbReference type="SUPFAM" id="SSF50475">
    <property type="entry name" value="FMN-binding split barrel"/>
    <property type="match status" value="1"/>
</dbReference>
<comment type="caution">
    <text evidence="3">The sequence shown here is derived from an EMBL/GenBank/DDBJ whole genome shotgun (WGS) entry which is preliminary data.</text>
</comment>
<dbReference type="PANTHER" id="PTHR30466:SF1">
    <property type="entry name" value="FMN REDUCTASE (NADH) RUTF"/>
    <property type="match status" value="1"/>
</dbReference>
<dbReference type="Pfam" id="PF01613">
    <property type="entry name" value="Flavin_Reduct"/>
    <property type="match status" value="1"/>
</dbReference>
<evidence type="ECO:0000259" key="2">
    <source>
        <dbReference type="SMART" id="SM00903"/>
    </source>
</evidence>
<gene>
    <name evidence="3" type="ORF">P4T90_00610</name>
</gene>
<dbReference type="InterPro" id="IPR002563">
    <property type="entry name" value="Flavin_Rdtase-like_dom"/>
</dbReference>
<dbReference type="InterPro" id="IPR012349">
    <property type="entry name" value="Split_barrel_FMN-bd"/>
</dbReference>